<dbReference type="SUPFAM" id="SSF51182">
    <property type="entry name" value="RmlC-like cupins"/>
    <property type="match status" value="1"/>
</dbReference>
<dbReference type="EMBL" id="MSIE01000018">
    <property type="protein sequence ID" value="OLF17341.1"/>
    <property type="molecule type" value="Genomic_DNA"/>
</dbReference>
<dbReference type="AlphaFoldDB" id="A0A1Q8CSJ5"/>
<gene>
    <name evidence="2" type="ORF">BU204_12035</name>
</gene>
<dbReference type="STRING" id="1912961.BU204_12035"/>
<proteinExistence type="predicted"/>
<name>A0A1Q8CSJ5_9PSEU</name>
<dbReference type="PANTHER" id="PTHR36440">
    <property type="entry name" value="PUTATIVE (AFU_ORTHOLOGUE AFUA_8G07350)-RELATED"/>
    <property type="match status" value="1"/>
</dbReference>
<sequence>MSEEKPFLCGPQEGRAIWHFGSLVVFRATGEDTGGQYWLAEMSCNRGYGSPVHVHSREDELFHILEGEMSIEVGGQLFNATAGSSVFLPRNIPHSYKVESDTVRTLVLGTPAGYENWFFETGSPAESLEIPAFDPSTFPDFGAVIASTQKYGGQVLGPPRD</sequence>
<dbReference type="InterPro" id="IPR053146">
    <property type="entry name" value="QDO-like"/>
</dbReference>
<keyword evidence="3" id="KW-1185">Reference proteome</keyword>
<dbReference type="PANTHER" id="PTHR36440:SF1">
    <property type="entry name" value="PUTATIVE (AFU_ORTHOLOGUE AFUA_8G07350)-RELATED"/>
    <property type="match status" value="1"/>
</dbReference>
<evidence type="ECO:0000313" key="2">
    <source>
        <dbReference type="EMBL" id="OLF17341.1"/>
    </source>
</evidence>
<dbReference type="InterPro" id="IPR014710">
    <property type="entry name" value="RmlC-like_jellyroll"/>
</dbReference>
<protein>
    <recommendedName>
        <fullName evidence="1">Cupin type-2 domain-containing protein</fullName>
    </recommendedName>
</protein>
<comment type="caution">
    <text evidence="2">The sequence shown here is derived from an EMBL/GenBank/DDBJ whole genome shotgun (WGS) entry which is preliminary data.</text>
</comment>
<evidence type="ECO:0000313" key="3">
    <source>
        <dbReference type="Proteomes" id="UP000185596"/>
    </source>
</evidence>
<organism evidence="2 3">
    <name type="scientific">Actinophytocola xanthii</name>
    <dbReference type="NCBI Taxonomy" id="1912961"/>
    <lineage>
        <taxon>Bacteria</taxon>
        <taxon>Bacillati</taxon>
        <taxon>Actinomycetota</taxon>
        <taxon>Actinomycetes</taxon>
        <taxon>Pseudonocardiales</taxon>
        <taxon>Pseudonocardiaceae</taxon>
    </lineage>
</organism>
<evidence type="ECO:0000259" key="1">
    <source>
        <dbReference type="Pfam" id="PF07883"/>
    </source>
</evidence>
<dbReference type="Gene3D" id="2.60.120.10">
    <property type="entry name" value="Jelly Rolls"/>
    <property type="match status" value="1"/>
</dbReference>
<feature type="domain" description="Cupin type-2" evidence="1">
    <location>
        <begin position="47"/>
        <end position="102"/>
    </location>
</feature>
<dbReference type="InterPro" id="IPR013096">
    <property type="entry name" value="Cupin_2"/>
</dbReference>
<dbReference type="RefSeq" id="WP_075125715.1">
    <property type="nucleotide sequence ID" value="NZ_MSIE01000018.1"/>
</dbReference>
<dbReference type="Pfam" id="PF07883">
    <property type="entry name" value="Cupin_2"/>
    <property type="match status" value="1"/>
</dbReference>
<dbReference type="Proteomes" id="UP000185596">
    <property type="component" value="Unassembled WGS sequence"/>
</dbReference>
<reference evidence="2 3" key="1">
    <citation type="submission" date="2016-12" db="EMBL/GenBank/DDBJ databases">
        <title>The draft genome sequence of Actinophytocola sp. 11-183.</title>
        <authorList>
            <person name="Wang W."/>
            <person name="Yuan L."/>
        </authorList>
    </citation>
    <scope>NUCLEOTIDE SEQUENCE [LARGE SCALE GENOMIC DNA]</scope>
    <source>
        <strain evidence="2 3">11-183</strain>
    </source>
</reference>
<dbReference type="InterPro" id="IPR011051">
    <property type="entry name" value="RmlC_Cupin_sf"/>
</dbReference>
<accession>A0A1Q8CSJ5</accession>